<organism evidence="1 2">
    <name type="scientific">Echria macrotheca</name>
    <dbReference type="NCBI Taxonomy" id="438768"/>
    <lineage>
        <taxon>Eukaryota</taxon>
        <taxon>Fungi</taxon>
        <taxon>Dikarya</taxon>
        <taxon>Ascomycota</taxon>
        <taxon>Pezizomycotina</taxon>
        <taxon>Sordariomycetes</taxon>
        <taxon>Sordariomycetidae</taxon>
        <taxon>Sordariales</taxon>
        <taxon>Schizotheciaceae</taxon>
        <taxon>Echria</taxon>
    </lineage>
</organism>
<accession>A0AAJ0F975</accession>
<keyword evidence="2" id="KW-1185">Reference proteome</keyword>
<proteinExistence type="predicted"/>
<dbReference type="EMBL" id="MU839828">
    <property type="protein sequence ID" value="KAK1758787.1"/>
    <property type="molecule type" value="Genomic_DNA"/>
</dbReference>
<gene>
    <name evidence="1" type="ORF">QBC47DRAFT_397609</name>
</gene>
<comment type="caution">
    <text evidence="1">The sequence shown here is derived from an EMBL/GenBank/DDBJ whole genome shotgun (WGS) entry which is preliminary data.</text>
</comment>
<evidence type="ECO:0000313" key="1">
    <source>
        <dbReference type="EMBL" id="KAK1758787.1"/>
    </source>
</evidence>
<evidence type="ECO:0000313" key="2">
    <source>
        <dbReference type="Proteomes" id="UP001239445"/>
    </source>
</evidence>
<dbReference type="AlphaFoldDB" id="A0AAJ0F975"/>
<dbReference type="Proteomes" id="UP001239445">
    <property type="component" value="Unassembled WGS sequence"/>
</dbReference>
<sequence length="62" mass="7293">MLFKRTAKPEVFDTERLERLCSSLQPLMTKHVSDEELAILLAQTDELVQKRGNWFKRLFGRA</sequence>
<name>A0AAJ0F975_9PEZI</name>
<reference evidence="1" key="1">
    <citation type="submission" date="2023-06" db="EMBL/GenBank/DDBJ databases">
        <title>Genome-scale phylogeny and comparative genomics of the fungal order Sordariales.</title>
        <authorList>
            <consortium name="Lawrence Berkeley National Laboratory"/>
            <person name="Hensen N."/>
            <person name="Bonometti L."/>
            <person name="Westerberg I."/>
            <person name="Brannstrom I.O."/>
            <person name="Guillou S."/>
            <person name="Cros-Aarteil S."/>
            <person name="Calhoun S."/>
            <person name="Haridas S."/>
            <person name="Kuo A."/>
            <person name="Mondo S."/>
            <person name="Pangilinan J."/>
            <person name="Riley R."/>
            <person name="Labutti K."/>
            <person name="Andreopoulos B."/>
            <person name="Lipzen A."/>
            <person name="Chen C."/>
            <person name="Yanf M."/>
            <person name="Daum C."/>
            <person name="Ng V."/>
            <person name="Clum A."/>
            <person name="Steindorff A."/>
            <person name="Ohm R."/>
            <person name="Martin F."/>
            <person name="Silar P."/>
            <person name="Natvig D."/>
            <person name="Lalanne C."/>
            <person name="Gautier V."/>
            <person name="Ament-Velasquez S.L."/>
            <person name="Kruys A."/>
            <person name="Hutchinson M.I."/>
            <person name="Powell A.J."/>
            <person name="Barry K."/>
            <person name="Miller A.N."/>
            <person name="Grigoriev I.V."/>
            <person name="Debuchy R."/>
            <person name="Gladieux P."/>
            <person name="Thoren M.H."/>
            <person name="Johannesson H."/>
        </authorList>
    </citation>
    <scope>NUCLEOTIDE SEQUENCE</scope>
    <source>
        <strain evidence="1">PSN4</strain>
    </source>
</reference>
<protein>
    <submittedName>
        <fullName evidence="1">Uncharacterized protein</fullName>
    </submittedName>
</protein>